<dbReference type="Proteomes" id="UP000184546">
    <property type="component" value="Unassembled WGS sequence"/>
</dbReference>
<keyword evidence="1" id="KW-0175">Coiled coil</keyword>
<accession>A0A1L9X532</accession>
<feature type="region of interest" description="Disordered" evidence="2">
    <location>
        <begin position="1"/>
        <end position="104"/>
    </location>
</feature>
<gene>
    <name evidence="3" type="ORF">ASPACDRAFT_56848</name>
</gene>
<proteinExistence type="predicted"/>
<name>A0A1L9X532_ASPA1</name>
<evidence type="ECO:0000256" key="1">
    <source>
        <dbReference type="SAM" id="Coils"/>
    </source>
</evidence>
<sequence length="181" mass="20686">MSSHPSSSDNITRDAPHNTQCANHETSAEQTKKEQESTIPHNPEEQNTVPKDTVDGHETPKLPENHDTIADETTHPNPPKPNMTQLNSTETIHPASTNPDATLPEEIENSINAARRTMETFDQRLTNLEAGVEHLQQQLQDQAARTRQLEADVYRLMRTADSHQMSILQIFQRLEEWYWFN</sequence>
<feature type="compositionally biased region" description="Basic and acidic residues" evidence="2">
    <location>
        <begin position="52"/>
        <end position="74"/>
    </location>
</feature>
<organism evidence="3 4">
    <name type="scientific">Aspergillus aculeatus (strain ATCC 16872 / CBS 172.66 / WB 5094)</name>
    <dbReference type="NCBI Taxonomy" id="690307"/>
    <lineage>
        <taxon>Eukaryota</taxon>
        <taxon>Fungi</taxon>
        <taxon>Dikarya</taxon>
        <taxon>Ascomycota</taxon>
        <taxon>Pezizomycotina</taxon>
        <taxon>Eurotiomycetes</taxon>
        <taxon>Eurotiomycetidae</taxon>
        <taxon>Eurotiales</taxon>
        <taxon>Aspergillaceae</taxon>
        <taxon>Aspergillus</taxon>
        <taxon>Aspergillus subgen. Circumdati</taxon>
    </lineage>
</organism>
<evidence type="ECO:0000313" key="3">
    <source>
        <dbReference type="EMBL" id="OJK03439.1"/>
    </source>
</evidence>
<feature type="coiled-coil region" evidence="1">
    <location>
        <begin position="118"/>
        <end position="152"/>
    </location>
</feature>
<reference evidence="4" key="1">
    <citation type="journal article" date="2017" name="Genome Biol.">
        <title>Comparative genomics reveals high biological diversity and specific adaptations in the industrially and medically important fungal genus Aspergillus.</title>
        <authorList>
            <person name="de Vries R.P."/>
            <person name="Riley R."/>
            <person name="Wiebenga A."/>
            <person name="Aguilar-Osorio G."/>
            <person name="Amillis S."/>
            <person name="Uchima C.A."/>
            <person name="Anderluh G."/>
            <person name="Asadollahi M."/>
            <person name="Askin M."/>
            <person name="Barry K."/>
            <person name="Battaglia E."/>
            <person name="Bayram O."/>
            <person name="Benocci T."/>
            <person name="Braus-Stromeyer S.A."/>
            <person name="Caldana C."/>
            <person name="Canovas D."/>
            <person name="Cerqueira G.C."/>
            <person name="Chen F."/>
            <person name="Chen W."/>
            <person name="Choi C."/>
            <person name="Clum A."/>
            <person name="Dos Santos R.A."/>
            <person name="Damasio A.R."/>
            <person name="Diallinas G."/>
            <person name="Emri T."/>
            <person name="Fekete E."/>
            <person name="Flipphi M."/>
            <person name="Freyberg S."/>
            <person name="Gallo A."/>
            <person name="Gournas C."/>
            <person name="Habgood R."/>
            <person name="Hainaut M."/>
            <person name="Harispe M.L."/>
            <person name="Henrissat B."/>
            <person name="Hilden K.S."/>
            <person name="Hope R."/>
            <person name="Hossain A."/>
            <person name="Karabika E."/>
            <person name="Karaffa L."/>
            <person name="Karanyi Z."/>
            <person name="Krasevec N."/>
            <person name="Kuo A."/>
            <person name="Kusch H."/>
            <person name="LaButti K."/>
            <person name="Lagendijk E.L."/>
            <person name="Lapidus A."/>
            <person name="Levasseur A."/>
            <person name="Lindquist E."/>
            <person name="Lipzen A."/>
            <person name="Logrieco A.F."/>
            <person name="MacCabe A."/>
            <person name="Maekelae M.R."/>
            <person name="Malavazi I."/>
            <person name="Melin P."/>
            <person name="Meyer V."/>
            <person name="Mielnichuk N."/>
            <person name="Miskei M."/>
            <person name="Molnar A.P."/>
            <person name="Mule G."/>
            <person name="Ngan C.Y."/>
            <person name="Orejas M."/>
            <person name="Orosz E."/>
            <person name="Ouedraogo J.P."/>
            <person name="Overkamp K.M."/>
            <person name="Park H.-S."/>
            <person name="Perrone G."/>
            <person name="Piumi F."/>
            <person name="Punt P.J."/>
            <person name="Ram A.F."/>
            <person name="Ramon A."/>
            <person name="Rauscher S."/>
            <person name="Record E."/>
            <person name="Riano-Pachon D.M."/>
            <person name="Robert V."/>
            <person name="Roehrig J."/>
            <person name="Ruller R."/>
            <person name="Salamov A."/>
            <person name="Salih N.S."/>
            <person name="Samson R.A."/>
            <person name="Sandor E."/>
            <person name="Sanguinetti M."/>
            <person name="Schuetze T."/>
            <person name="Sepcic K."/>
            <person name="Shelest E."/>
            <person name="Sherlock G."/>
            <person name="Sophianopoulou V."/>
            <person name="Squina F.M."/>
            <person name="Sun H."/>
            <person name="Susca A."/>
            <person name="Todd R.B."/>
            <person name="Tsang A."/>
            <person name="Unkles S.E."/>
            <person name="van de Wiele N."/>
            <person name="van Rossen-Uffink D."/>
            <person name="Oliveira J.V."/>
            <person name="Vesth T.C."/>
            <person name="Visser J."/>
            <person name="Yu J.-H."/>
            <person name="Zhou M."/>
            <person name="Andersen M.R."/>
            <person name="Archer D.B."/>
            <person name="Baker S.E."/>
            <person name="Benoit I."/>
            <person name="Brakhage A.A."/>
            <person name="Braus G.H."/>
            <person name="Fischer R."/>
            <person name="Frisvad J.C."/>
            <person name="Goldman G.H."/>
            <person name="Houbraken J."/>
            <person name="Oakley B."/>
            <person name="Pocsi I."/>
            <person name="Scazzocchio C."/>
            <person name="Seiboth B."/>
            <person name="vanKuyk P.A."/>
            <person name="Wortman J."/>
            <person name="Dyer P.S."/>
            <person name="Grigoriev I.V."/>
        </authorList>
    </citation>
    <scope>NUCLEOTIDE SEQUENCE [LARGE SCALE GENOMIC DNA]</scope>
    <source>
        <strain evidence="4">ATCC 16872 / CBS 172.66 / WB 5094</strain>
    </source>
</reference>
<dbReference type="OrthoDB" id="4484870at2759"/>
<dbReference type="AlphaFoldDB" id="A0A1L9X532"/>
<feature type="compositionally biased region" description="Basic and acidic residues" evidence="2">
    <location>
        <begin position="26"/>
        <end position="36"/>
    </location>
</feature>
<feature type="compositionally biased region" description="Polar residues" evidence="2">
    <location>
        <begin position="1"/>
        <end position="10"/>
    </location>
</feature>
<protein>
    <submittedName>
        <fullName evidence="3">Uncharacterized protein</fullName>
    </submittedName>
</protein>
<evidence type="ECO:0000256" key="2">
    <source>
        <dbReference type="SAM" id="MobiDB-lite"/>
    </source>
</evidence>
<feature type="compositionally biased region" description="Polar residues" evidence="2">
    <location>
        <begin position="37"/>
        <end position="50"/>
    </location>
</feature>
<evidence type="ECO:0000313" key="4">
    <source>
        <dbReference type="Proteomes" id="UP000184546"/>
    </source>
</evidence>
<feature type="compositionally biased region" description="Polar residues" evidence="2">
    <location>
        <begin position="82"/>
        <end position="100"/>
    </location>
</feature>
<dbReference type="EMBL" id="KV878971">
    <property type="protein sequence ID" value="OJK03439.1"/>
    <property type="molecule type" value="Genomic_DNA"/>
</dbReference>
<dbReference type="RefSeq" id="XP_020059778.1">
    <property type="nucleotide sequence ID" value="XM_020203178.1"/>
</dbReference>
<dbReference type="OMA" id="QRIEEWY"/>
<dbReference type="VEuPathDB" id="FungiDB:ASPACDRAFT_56848"/>
<dbReference type="GeneID" id="30976992"/>
<keyword evidence="4" id="KW-1185">Reference proteome</keyword>